<dbReference type="CDD" id="cd23509">
    <property type="entry name" value="Gnk2-like"/>
    <property type="match status" value="2"/>
</dbReference>
<keyword evidence="2" id="KW-0964">Secreted</keyword>
<evidence type="ECO:0000256" key="4">
    <source>
        <dbReference type="ARBA" id="ARBA00022737"/>
    </source>
</evidence>
<evidence type="ECO:0000256" key="5">
    <source>
        <dbReference type="ARBA" id="ARBA00023180"/>
    </source>
</evidence>
<feature type="signal peptide" evidence="7">
    <location>
        <begin position="1"/>
        <end position="21"/>
    </location>
</feature>
<evidence type="ECO:0000256" key="2">
    <source>
        <dbReference type="ARBA" id="ARBA00022525"/>
    </source>
</evidence>
<evidence type="ECO:0000256" key="1">
    <source>
        <dbReference type="ARBA" id="ARBA00004613"/>
    </source>
</evidence>
<feature type="domain" description="Gnk2-homologous" evidence="8">
    <location>
        <begin position="133"/>
        <end position="239"/>
    </location>
</feature>
<dbReference type="InterPro" id="IPR050581">
    <property type="entry name" value="CRR_secretory_protein"/>
</dbReference>
<reference evidence="9 10" key="1">
    <citation type="journal article" date="2022" name="Nat. Genet.">
        <title>Improved pea reference genome and pan-genome highlight genomic features and evolutionary characteristics.</title>
        <authorList>
            <person name="Yang T."/>
            <person name="Liu R."/>
            <person name="Luo Y."/>
            <person name="Hu S."/>
            <person name="Wang D."/>
            <person name="Wang C."/>
            <person name="Pandey M.K."/>
            <person name="Ge S."/>
            <person name="Xu Q."/>
            <person name="Li N."/>
            <person name="Li G."/>
            <person name="Huang Y."/>
            <person name="Saxena R.K."/>
            <person name="Ji Y."/>
            <person name="Li M."/>
            <person name="Yan X."/>
            <person name="He Y."/>
            <person name="Liu Y."/>
            <person name="Wang X."/>
            <person name="Xiang C."/>
            <person name="Varshney R.K."/>
            <person name="Ding H."/>
            <person name="Gao S."/>
            <person name="Zong X."/>
        </authorList>
    </citation>
    <scope>NUCLEOTIDE SEQUENCE [LARGE SCALE GENOMIC DNA]</scope>
    <source>
        <strain evidence="9 10">cv. Zhongwan 6</strain>
    </source>
</reference>
<dbReference type="EMBL" id="JAMSHJ010000007">
    <property type="protein sequence ID" value="KAI5387999.1"/>
    <property type="molecule type" value="Genomic_DNA"/>
</dbReference>
<evidence type="ECO:0000256" key="6">
    <source>
        <dbReference type="ARBA" id="ARBA00038515"/>
    </source>
</evidence>
<dbReference type="GO" id="GO:0005576">
    <property type="term" value="C:extracellular region"/>
    <property type="evidence" value="ECO:0007669"/>
    <property type="project" value="UniProtKB-SubCell"/>
</dbReference>
<organism evidence="9 10">
    <name type="scientific">Pisum sativum</name>
    <name type="common">Garden pea</name>
    <name type="synonym">Lathyrus oleraceus</name>
    <dbReference type="NCBI Taxonomy" id="3888"/>
    <lineage>
        <taxon>Eukaryota</taxon>
        <taxon>Viridiplantae</taxon>
        <taxon>Streptophyta</taxon>
        <taxon>Embryophyta</taxon>
        <taxon>Tracheophyta</taxon>
        <taxon>Spermatophyta</taxon>
        <taxon>Magnoliopsida</taxon>
        <taxon>eudicotyledons</taxon>
        <taxon>Gunneridae</taxon>
        <taxon>Pentapetalae</taxon>
        <taxon>rosids</taxon>
        <taxon>fabids</taxon>
        <taxon>Fabales</taxon>
        <taxon>Fabaceae</taxon>
        <taxon>Papilionoideae</taxon>
        <taxon>50 kb inversion clade</taxon>
        <taxon>NPAAA clade</taxon>
        <taxon>Hologalegina</taxon>
        <taxon>IRL clade</taxon>
        <taxon>Fabeae</taxon>
        <taxon>Lathyrus</taxon>
    </lineage>
</organism>
<comment type="subcellular location">
    <subcellularLocation>
        <location evidence="1">Secreted</location>
    </subcellularLocation>
</comment>
<gene>
    <name evidence="9" type="ORF">KIW84_073912</name>
</gene>
<dbReference type="PANTHER" id="PTHR32411">
    <property type="entry name" value="CYSTEINE-RICH REPEAT SECRETORY PROTEIN 38-RELATED"/>
    <property type="match status" value="1"/>
</dbReference>
<dbReference type="InterPro" id="IPR038408">
    <property type="entry name" value="GNK2_sf"/>
</dbReference>
<accession>A0A9D4ZXY6</accession>
<keyword evidence="5" id="KW-0325">Glycoprotein</keyword>
<comment type="similarity">
    <text evidence="6">Belongs to the cysteine-rich repeat secretory protein family.</text>
</comment>
<feature type="chain" id="PRO_5039389806" description="Gnk2-homologous domain-containing protein" evidence="7">
    <location>
        <begin position="22"/>
        <end position="260"/>
    </location>
</feature>
<keyword evidence="3 7" id="KW-0732">Signal</keyword>
<feature type="non-terminal residue" evidence="9">
    <location>
        <position position="1"/>
    </location>
</feature>
<dbReference type="Proteomes" id="UP001058974">
    <property type="component" value="Chromosome 7"/>
</dbReference>
<keyword evidence="4" id="KW-0677">Repeat</keyword>
<evidence type="ECO:0000313" key="10">
    <source>
        <dbReference type="Proteomes" id="UP001058974"/>
    </source>
</evidence>
<name>A0A9D4ZXY6_PEA</name>
<dbReference type="Gene3D" id="3.30.430.20">
    <property type="entry name" value="Gnk2 domain, C-X8-C-X2-C motif"/>
    <property type="match status" value="2"/>
</dbReference>
<dbReference type="PANTHER" id="PTHR32411:SF55">
    <property type="entry name" value="CYSTEINE-RICH REPEAT SECRETORY PROTEIN 55"/>
    <property type="match status" value="1"/>
</dbReference>
<evidence type="ECO:0000259" key="8">
    <source>
        <dbReference type="PROSITE" id="PS51473"/>
    </source>
</evidence>
<protein>
    <recommendedName>
        <fullName evidence="8">Gnk2-homologous domain-containing protein</fullName>
    </recommendedName>
</protein>
<dbReference type="AlphaFoldDB" id="A0A9D4ZXY6"/>
<dbReference type="PROSITE" id="PS51473">
    <property type="entry name" value="GNK2"/>
    <property type="match status" value="2"/>
</dbReference>
<keyword evidence="10" id="KW-1185">Reference proteome</keyword>
<evidence type="ECO:0000256" key="7">
    <source>
        <dbReference type="SAM" id="SignalP"/>
    </source>
</evidence>
<evidence type="ECO:0000313" key="9">
    <source>
        <dbReference type="EMBL" id="KAI5387999.1"/>
    </source>
</evidence>
<dbReference type="FunFam" id="3.30.430.20:FF:000009">
    <property type="entry name" value="Cysteine-rich receptor-like protein kinase 28"/>
    <property type="match status" value="1"/>
</dbReference>
<comment type="caution">
    <text evidence="9">The sequence shown here is derived from an EMBL/GenBank/DDBJ whole genome shotgun (WGS) entry which is preliminary data.</text>
</comment>
<sequence length="260" mass="29184">KKTMYLLYKIIFLSILCTSNAISQDPLGEFCNKDTNISSGGKLSTNIDKLLSNLALKTPSTFFTTTSYGNNKDNVYGLAQCRGDINTQDCTSCIHDATKQIRQRCPNQADARIWYDYCFLRYSNKNFIGEVDTSFGIFYFNTENVTDSEVFNKKLGALMDQVRGEAVMVKGKGLGKGKTVLSPFLTVYGLVQCTRDLDEVSCAQCLAIAVNNFQTFCNDRKGCRVLYSSCYVRYELYPFFFPLDSTKIRASSIGKVVVFP</sequence>
<dbReference type="Pfam" id="PF01657">
    <property type="entry name" value="Stress-antifung"/>
    <property type="match status" value="2"/>
</dbReference>
<proteinExistence type="inferred from homology"/>
<feature type="domain" description="Gnk2-homologous" evidence="8">
    <location>
        <begin position="25"/>
        <end position="127"/>
    </location>
</feature>
<dbReference type="Gramene" id="Psat07G0391200-T1">
    <property type="protein sequence ID" value="KAI5387999.1"/>
    <property type="gene ID" value="KIW84_073912"/>
</dbReference>
<dbReference type="InterPro" id="IPR002902">
    <property type="entry name" value="GNK2"/>
</dbReference>
<evidence type="ECO:0000256" key="3">
    <source>
        <dbReference type="ARBA" id="ARBA00022729"/>
    </source>
</evidence>